<sequence length="128" mass="13937">MGDMSFLVCARCGHRLTTAIEEQGAPPVDRDVPGKPLVAMGTHTTSWNDGFVLHPQDVNGAERHADSRRWSGCCGPSGLDGPNLICSGCKTEIGTQESDCWKPHFVVTLPDATQMRTDRHTTESDQRS</sequence>
<evidence type="ECO:0000313" key="1">
    <source>
        <dbReference type="EMBL" id="GAA3610046.1"/>
    </source>
</evidence>
<keyword evidence="2" id="KW-1185">Reference proteome</keyword>
<proteinExistence type="predicted"/>
<reference evidence="2" key="1">
    <citation type="journal article" date="2019" name="Int. J. Syst. Evol. Microbiol.">
        <title>The Global Catalogue of Microorganisms (GCM) 10K type strain sequencing project: providing services to taxonomists for standard genome sequencing and annotation.</title>
        <authorList>
            <consortium name="The Broad Institute Genomics Platform"/>
            <consortium name="The Broad Institute Genome Sequencing Center for Infectious Disease"/>
            <person name="Wu L."/>
            <person name="Ma J."/>
        </authorList>
    </citation>
    <scope>NUCLEOTIDE SEQUENCE [LARGE SCALE GENOMIC DNA]</scope>
    <source>
        <strain evidence="2">JCM 17326</strain>
    </source>
</reference>
<organism evidence="1 2">
    <name type="scientific">Nonomuraea rosea</name>
    <dbReference type="NCBI Taxonomy" id="638574"/>
    <lineage>
        <taxon>Bacteria</taxon>
        <taxon>Bacillati</taxon>
        <taxon>Actinomycetota</taxon>
        <taxon>Actinomycetes</taxon>
        <taxon>Streptosporangiales</taxon>
        <taxon>Streptosporangiaceae</taxon>
        <taxon>Nonomuraea</taxon>
    </lineage>
</organism>
<accession>A0ABP6ZKL5</accession>
<name>A0ABP6ZKL5_9ACTN</name>
<gene>
    <name evidence="1" type="ORF">GCM10022419_113820</name>
</gene>
<comment type="caution">
    <text evidence="1">The sequence shown here is derived from an EMBL/GenBank/DDBJ whole genome shotgun (WGS) entry which is preliminary data.</text>
</comment>
<dbReference type="Proteomes" id="UP001500630">
    <property type="component" value="Unassembled WGS sequence"/>
</dbReference>
<dbReference type="EMBL" id="BAABDQ010000046">
    <property type="protein sequence ID" value="GAA3610046.1"/>
    <property type="molecule type" value="Genomic_DNA"/>
</dbReference>
<evidence type="ECO:0008006" key="3">
    <source>
        <dbReference type="Google" id="ProtNLM"/>
    </source>
</evidence>
<evidence type="ECO:0000313" key="2">
    <source>
        <dbReference type="Proteomes" id="UP001500630"/>
    </source>
</evidence>
<protein>
    <recommendedName>
        <fullName evidence="3">CULT domain-containing protein</fullName>
    </recommendedName>
</protein>